<accession>A0A2J8LNM6</accession>
<organism evidence="2 3">
    <name type="scientific">Pan troglodytes</name>
    <name type="common">Chimpanzee</name>
    <dbReference type="NCBI Taxonomy" id="9598"/>
    <lineage>
        <taxon>Eukaryota</taxon>
        <taxon>Metazoa</taxon>
        <taxon>Chordata</taxon>
        <taxon>Craniata</taxon>
        <taxon>Vertebrata</taxon>
        <taxon>Euteleostomi</taxon>
        <taxon>Mammalia</taxon>
        <taxon>Eutheria</taxon>
        <taxon>Euarchontoglires</taxon>
        <taxon>Primates</taxon>
        <taxon>Haplorrhini</taxon>
        <taxon>Catarrhini</taxon>
        <taxon>Hominidae</taxon>
        <taxon>Pan</taxon>
    </lineage>
</organism>
<dbReference type="Proteomes" id="UP000236370">
    <property type="component" value="Unassembled WGS sequence"/>
</dbReference>
<proteinExistence type="predicted"/>
<name>A0A2J8LNM6_PANTR</name>
<feature type="region of interest" description="Disordered" evidence="1">
    <location>
        <begin position="28"/>
        <end position="90"/>
    </location>
</feature>
<protein>
    <submittedName>
        <fullName evidence="2">GTPBP1 isoform 4</fullName>
    </submittedName>
</protein>
<gene>
    <name evidence="2" type="ORF">CK820_G0027624</name>
</gene>
<dbReference type="AlphaFoldDB" id="A0A2J8LNM6"/>
<comment type="caution">
    <text evidence="2">The sequence shown here is derived from an EMBL/GenBank/DDBJ whole genome shotgun (WGS) entry which is preliminary data.</text>
</comment>
<evidence type="ECO:0000256" key="1">
    <source>
        <dbReference type="SAM" id="MobiDB-lite"/>
    </source>
</evidence>
<evidence type="ECO:0000313" key="2">
    <source>
        <dbReference type="EMBL" id="PNI48870.1"/>
    </source>
</evidence>
<sequence>SQVQGANSEFPWRRITALQVDMAGRVTSASLFPQPPPTAPQRTNQKGDYLNKSCKSPRGQPERTTPTSGPGWEADATGTEGRKKGAAGAC</sequence>
<dbReference type="EMBL" id="NBAG03000283">
    <property type="protein sequence ID" value="PNI48870.1"/>
    <property type="molecule type" value="Genomic_DNA"/>
</dbReference>
<evidence type="ECO:0000313" key="3">
    <source>
        <dbReference type="Proteomes" id="UP000236370"/>
    </source>
</evidence>
<reference evidence="2 3" key="1">
    <citation type="submission" date="2017-12" db="EMBL/GenBank/DDBJ databases">
        <title>High-resolution comparative analysis of great ape genomes.</title>
        <authorList>
            <person name="Pollen A."/>
            <person name="Hastie A."/>
            <person name="Hormozdiari F."/>
            <person name="Dougherty M."/>
            <person name="Liu R."/>
            <person name="Chaisson M."/>
            <person name="Hoppe E."/>
            <person name="Hill C."/>
            <person name="Pang A."/>
            <person name="Hillier L."/>
            <person name="Baker C."/>
            <person name="Armstrong J."/>
            <person name="Shendure J."/>
            <person name="Paten B."/>
            <person name="Wilson R."/>
            <person name="Chao H."/>
            <person name="Schneider V."/>
            <person name="Ventura M."/>
            <person name="Kronenberg Z."/>
            <person name="Murali S."/>
            <person name="Gordon D."/>
            <person name="Cantsilieris S."/>
            <person name="Munson K."/>
            <person name="Nelson B."/>
            <person name="Raja A."/>
            <person name="Underwood J."/>
            <person name="Diekhans M."/>
            <person name="Fiddes I."/>
            <person name="Haussler D."/>
            <person name="Eichler E."/>
        </authorList>
    </citation>
    <scope>NUCLEOTIDE SEQUENCE [LARGE SCALE GENOMIC DNA]</scope>
    <source>
        <strain evidence="2">Yerkes chimp pedigree #C0471</strain>
    </source>
</reference>
<feature type="non-terminal residue" evidence="2">
    <location>
        <position position="1"/>
    </location>
</feature>